<dbReference type="PROSITE" id="PS00606">
    <property type="entry name" value="KS3_1"/>
    <property type="match status" value="1"/>
</dbReference>
<evidence type="ECO:0000256" key="1">
    <source>
        <dbReference type="ARBA" id="ARBA00008467"/>
    </source>
</evidence>
<dbReference type="Proteomes" id="UP001611075">
    <property type="component" value="Unassembled WGS sequence"/>
</dbReference>
<dbReference type="RefSeq" id="WP_396680887.1">
    <property type="nucleotide sequence ID" value="NZ_JBIRPU010000011.1"/>
</dbReference>
<dbReference type="PANTHER" id="PTHR11712:SF347">
    <property type="entry name" value="BETA KETOACYL-ACYL CARRIER PROTEIN SYNTHASE"/>
    <property type="match status" value="1"/>
</dbReference>
<comment type="similarity">
    <text evidence="1 3">Belongs to the thiolase-like superfamily. Beta-ketoacyl-ACP synthases family.</text>
</comment>
<proteinExistence type="inferred from homology"/>
<sequence length="404" mass="40742">MTGMETAVTGLGLVTPGGIGVARTWQTVCAGVSTATHDPHLTGIPVDLSCRVPDFDPRAALGRRHWQYDPIVQFALVAAREAVADAGLDPATWDGARVGVVIGCGMWGVSTTTAQHGVLAAEGPHGVSALTLPMMLSNMAAGHVGMDLRAGGPNLVTATACASGSTAIGLAHDLLRSRTCDVVVAGGTEAGITPLVVAGFAQMGALSRRADPTASRPFDVGRDGFVLGEGCGLLVLERAEDAAARGARVRARLLGFGASADAYHPTTPDPEGRGVERAVRAALTGAGLVPADVDHVNAHATGTPAGDLAEARVLHRLLGPSPVVTASKGSLGHALGAAGGIEAALTVLAVQHGLVPPTANLDEQDSAVDLDVVTKAARKQRIEVALSNSFGFGGQNAVLVLAAA</sequence>
<evidence type="ECO:0000313" key="5">
    <source>
        <dbReference type="EMBL" id="MFI0794508.1"/>
    </source>
</evidence>
<name>A0ABW7SLD0_9ACTN</name>
<accession>A0ABW7SLD0</accession>
<dbReference type="InterPro" id="IPR014030">
    <property type="entry name" value="Ketoacyl_synth_N"/>
</dbReference>
<keyword evidence="2 3" id="KW-0808">Transferase</keyword>
<evidence type="ECO:0000256" key="3">
    <source>
        <dbReference type="RuleBase" id="RU003694"/>
    </source>
</evidence>
<comment type="caution">
    <text evidence="5">The sequence shown here is derived from an EMBL/GenBank/DDBJ whole genome shotgun (WGS) entry which is preliminary data.</text>
</comment>
<dbReference type="InterPro" id="IPR016039">
    <property type="entry name" value="Thiolase-like"/>
</dbReference>
<evidence type="ECO:0000259" key="4">
    <source>
        <dbReference type="PROSITE" id="PS52004"/>
    </source>
</evidence>
<feature type="domain" description="Ketosynthase family 3 (KS3)" evidence="4">
    <location>
        <begin position="3"/>
        <end position="403"/>
    </location>
</feature>
<gene>
    <name evidence="5" type="ORF">ACH4OY_17755</name>
</gene>
<dbReference type="PROSITE" id="PS52004">
    <property type="entry name" value="KS3_2"/>
    <property type="match status" value="1"/>
</dbReference>
<protein>
    <submittedName>
        <fullName evidence="5">Beta-ketoacyl-[acyl-carrier-protein] synthase family protein</fullName>
    </submittedName>
</protein>
<organism evidence="5 6">
    <name type="scientific">Micromonospora rubida</name>
    <dbReference type="NCBI Taxonomy" id="2697657"/>
    <lineage>
        <taxon>Bacteria</taxon>
        <taxon>Bacillati</taxon>
        <taxon>Actinomycetota</taxon>
        <taxon>Actinomycetes</taxon>
        <taxon>Micromonosporales</taxon>
        <taxon>Micromonosporaceae</taxon>
        <taxon>Micromonospora</taxon>
    </lineage>
</organism>
<dbReference type="CDD" id="cd00834">
    <property type="entry name" value="KAS_I_II"/>
    <property type="match status" value="1"/>
</dbReference>
<evidence type="ECO:0000313" key="6">
    <source>
        <dbReference type="Proteomes" id="UP001611075"/>
    </source>
</evidence>
<dbReference type="PANTHER" id="PTHR11712">
    <property type="entry name" value="POLYKETIDE SYNTHASE-RELATED"/>
    <property type="match status" value="1"/>
</dbReference>
<dbReference type="InterPro" id="IPR014031">
    <property type="entry name" value="Ketoacyl_synth_C"/>
</dbReference>
<dbReference type="NCBIfam" id="NF005589">
    <property type="entry name" value="PRK07314.1"/>
    <property type="match status" value="1"/>
</dbReference>
<dbReference type="InterPro" id="IPR000794">
    <property type="entry name" value="Beta-ketoacyl_synthase"/>
</dbReference>
<keyword evidence="6" id="KW-1185">Reference proteome</keyword>
<reference evidence="5 6" key="1">
    <citation type="submission" date="2024-10" db="EMBL/GenBank/DDBJ databases">
        <title>The Natural Products Discovery Center: Release of the First 8490 Sequenced Strains for Exploring Actinobacteria Biosynthetic Diversity.</title>
        <authorList>
            <person name="Kalkreuter E."/>
            <person name="Kautsar S.A."/>
            <person name="Yang D."/>
            <person name="Bader C.D."/>
            <person name="Teijaro C.N."/>
            <person name="Fluegel L."/>
            <person name="Davis C.M."/>
            <person name="Simpson J.R."/>
            <person name="Lauterbach L."/>
            <person name="Steele A.D."/>
            <person name="Gui C."/>
            <person name="Meng S."/>
            <person name="Li G."/>
            <person name="Viehrig K."/>
            <person name="Ye F."/>
            <person name="Su P."/>
            <person name="Kiefer A.F."/>
            <person name="Nichols A."/>
            <person name="Cepeda A.J."/>
            <person name="Yan W."/>
            <person name="Fan B."/>
            <person name="Jiang Y."/>
            <person name="Adhikari A."/>
            <person name="Zheng C.-J."/>
            <person name="Schuster L."/>
            <person name="Cowan T.M."/>
            <person name="Smanski M.J."/>
            <person name="Chevrette M.G."/>
            <person name="De Carvalho L.P.S."/>
            <person name="Shen B."/>
        </authorList>
    </citation>
    <scope>NUCLEOTIDE SEQUENCE [LARGE SCALE GENOMIC DNA]</scope>
    <source>
        <strain evidence="5 6">NPDC021253</strain>
    </source>
</reference>
<dbReference type="EMBL" id="JBIRPU010000011">
    <property type="protein sequence ID" value="MFI0794508.1"/>
    <property type="molecule type" value="Genomic_DNA"/>
</dbReference>
<dbReference type="Pfam" id="PF02801">
    <property type="entry name" value="Ketoacyl-synt_C"/>
    <property type="match status" value="1"/>
</dbReference>
<evidence type="ECO:0000256" key="2">
    <source>
        <dbReference type="ARBA" id="ARBA00022679"/>
    </source>
</evidence>
<dbReference type="SMART" id="SM00825">
    <property type="entry name" value="PKS_KS"/>
    <property type="match status" value="1"/>
</dbReference>
<dbReference type="Gene3D" id="3.40.47.10">
    <property type="match status" value="2"/>
</dbReference>
<dbReference type="InterPro" id="IPR020841">
    <property type="entry name" value="PKS_Beta-ketoAc_synthase_dom"/>
</dbReference>
<dbReference type="InterPro" id="IPR018201">
    <property type="entry name" value="Ketoacyl_synth_AS"/>
</dbReference>
<dbReference type="SUPFAM" id="SSF53901">
    <property type="entry name" value="Thiolase-like"/>
    <property type="match status" value="1"/>
</dbReference>
<dbReference type="Pfam" id="PF00109">
    <property type="entry name" value="ketoacyl-synt"/>
    <property type="match status" value="1"/>
</dbReference>